<dbReference type="InterPro" id="IPR002110">
    <property type="entry name" value="Ankyrin_rpt"/>
</dbReference>
<dbReference type="Gene3D" id="1.25.40.20">
    <property type="entry name" value="Ankyrin repeat-containing domain"/>
    <property type="match status" value="2"/>
</dbReference>
<dbReference type="InterPro" id="IPR036770">
    <property type="entry name" value="Ankyrin_rpt-contain_sf"/>
</dbReference>
<dbReference type="SUPFAM" id="SSF48403">
    <property type="entry name" value="Ankyrin repeat"/>
    <property type="match status" value="1"/>
</dbReference>
<dbReference type="STRING" id="1076256.A0A2H3BEK1"/>
<dbReference type="EMBL" id="KZ293434">
    <property type="protein sequence ID" value="PBK68090.1"/>
    <property type="molecule type" value="Genomic_DNA"/>
</dbReference>
<proteinExistence type="predicted"/>
<organism evidence="5 6">
    <name type="scientific">Armillaria solidipes</name>
    <dbReference type="NCBI Taxonomy" id="1076256"/>
    <lineage>
        <taxon>Eukaryota</taxon>
        <taxon>Fungi</taxon>
        <taxon>Dikarya</taxon>
        <taxon>Basidiomycota</taxon>
        <taxon>Agaricomycotina</taxon>
        <taxon>Agaricomycetes</taxon>
        <taxon>Agaricomycetidae</taxon>
        <taxon>Agaricales</taxon>
        <taxon>Marasmiineae</taxon>
        <taxon>Physalacriaceae</taxon>
        <taxon>Armillaria</taxon>
    </lineage>
</organism>
<protein>
    <submittedName>
        <fullName evidence="5">Ankyrin</fullName>
    </submittedName>
</protein>
<dbReference type="PROSITE" id="PS50297">
    <property type="entry name" value="ANK_REP_REGION"/>
    <property type="match status" value="1"/>
</dbReference>
<keyword evidence="6" id="KW-1185">Reference proteome</keyword>
<keyword evidence="2 3" id="KW-0040">ANK repeat</keyword>
<feature type="region of interest" description="Disordered" evidence="4">
    <location>
        <begin position="1"/>
        <end position="36"/>
    </location>
</feature>
<evidence type="ECO:0000313" key="6">
    <source>
        <dbReference type="Proteomes" id="UP000218334"/>
    </source>
</evidence>
<accession>A0A2H3BEK1</accession>
<evidence type="ECO:0000256" key="2">
    <source>
        <dbReference type="ARBA" id="ARBA00023043"/>
    </source>
</evidence>
<sequence>MSDPEHCPPIPSAPPYGDYSHTTPAVSTPGDEIAPPPPPLFSQSCATSHAFHLAIAQHDYDLVSHFITSTPSLATPNTLSCYGNTPLFTAVRARDIKVVRLLITRGADVNGWSSPLCSAANPEHQSLYDSRHQCIANKEIERVFSVIQRGEQVDIDHFLDNGMVPRTPLMEAASTGQIAMVKLLMKDYAADDTLVALDGQTALRLAAANKQREITAFLPSRRLGAFKRIRFRSRKAIRRIKSIALTLFDIGKFFFWEIPKFVLWTIPKKIGQEIWRVLTWENIIRAGRFLFWRVPKFLCWSLPKFFLWTIPKSIGQRIWRTLTWENITRVGRFLFWTVPKFFLYHLPKFFIELPWVEFGRRLWWTIKDVAQWFWEDVIKPIPGFVKRVTMKVYDLLAAFVKNIGKVLESFFSLLHTIVLAIWTLLKEITLRDVWNAICDLSRAIFMDLPRAVWQGVKAFYRVLNKTLRCTLEITWEVVKGVYRVVVYIPKQLLRICKEVGAVTVRLGKEIIVYIRPKTMLA</sequence>
<dbReference type="PROSITE" id="PS50088">
    <property type="entry name" value="ANK_REPEAT"/>
    <property type="match status" value="1"/>
</dbReference>
<dbReference type="Proteomes" id="UP000218334">
    <property type="component" value="Unassembled WGS sequence"/>
</dbReference>
<evidence type="ECO:0000256" key="1">
    <source>
        <dbReference type="ARBA" id="ARBA00022737"/>
    </source>
</evidence>
<dbReference type="AlphaFoldDB" id="A0A2H3BEK1"/>
<keyword evidence="1" id="KW-0677">Repeat</keyword>
<dbReference type="Pfam" id="PF12796">
    <property type="entry name" value="Ank_2"/>
    <property type="match status" value="1"/>
</dbReference>
<evidence type="ECO:0000313" key="5">
    <source>
        <dbReference type="EMBL" id="PBK68090.1"/>
    </source>
</evidence>
<dbReference type="Pfam" id="PF00023">
    <property type="entry name" value="Ank"/>
    <property type="match status" value="1"/>
</dbReference>
<gene>
    <name evidence="5" type="ORF">ARMSODRAFT_1005075</name>
</gene>
<dbReference type="PANTHER" id="PTHR24126">
    <property type="entry name" value="ANKYRIN REPEAT, PH AND SEC7 DOMAIN CONTAINING PROTEIN SECG-RELATED"/>
    <property type="match status" value="1"/>
</dbReference>
<evidence type="ECO:0000256" key="4">
    <source>
        <dbReference type="SAM" id="MobiDB-lite"/>
    </source>
</evidence>
<name>A0A2H3BEK1_9AGAR</name>
<reference evidence="6" key="1">
    <citation type="journal article" date="2017" name="Nat. Ecol. Evol.">
        <title>Genome expansion and lineage-specific genetic innovations in the forest pathogenic fungi Armillaria.</title>
        <authorList>
            <person name="Sipos G."/>
            <person name="Prasanna A.N."/>
            <person name="Walter M.C."/>
            <person name="O'Connor E."/>
            <person name="Balint B."/>
            <person name="Krizsan K."/>
            <person name="Kiss B."/>
            <person name="Hess J."/>
            <person name="Varga T."/>
            <person name="Slot J."/>
            <person name="Riley R."/>
            <person name="Boka B."/>
            <person name="Rigling D."/>
            <person name="Barry K."/>
            <person name="Lee J."/>
            <person name="Mihaltcheva S."/>
            <person name="LaButti K."/>
            <person name="Lipzen A."/>
            <person name="Waldron R."/>
            <person name="Moloney N.M."/>
            <person name="Sperisen C."/>
            <person name="Kredics L."/>
            <person name="Vagvoelgyi C."/>
            <person name="Patrignani A."/>
            <person name="Fitzpatrick D."/>
            <person name="Nagy I."/>
            <person name="Doyle S."/>
            <person name="Anderson J.B."/>
            <person name="Grigoriev I.V."/>
            <person name="Gueldener U."/>
            <person name="Muensterkoetter M."/>
            <person name="Nagy L.G."/>
        </authorList>
    </citation>
    <scope>NUCLEOTIDE SEQUENCE [LARGE SCALE GENOMIC DNA]</scope>
    <source>
        <strain evidence="6">28-4</strain>
    </source>
</reference>
<feature type="repeat" description="ANK" evidence="3">
    <location>
        <begin position="82"/>
        <end position="114"/>
    </location>
</feature>
<dbReference type="SMART" id="SM00248">
    <property type="entry name" value="ANK"/>
    <property type="match status" value="4"/>
</dbReference>
<evidence type="ECO:0000256" key="3">
    <source>
        <dbReference type="PROSITE-ProRule" id="PRU00023"/>
    </source>
</evidence>
<dbReference type="PANTHER" id="PTHR24126:SF14">
    <property type="entry name" value="ANK_REP_REGION DOMAIN-CONTAINING PROTEIN"/>
    <property type="match status" value="1"/>
</dbReference>